<comment type="caution">
    <text evidence="1">The sequence shown here is derived from an EMBL/GenBank/DDBJ whole genome shotgun (WGS) entry which is preliminary data.</text>
</comment>
<proteinExistence type="predicted"/>
<name>A0A1F7X819_9BACT</name>
<accession>A0A1F7X819</accession>
<dbReference type="Proteomes" id="UP000177053">
    <property type="component" value="Unassembled WGS sequence"/>
</dbReference>
<dbReference type="AlphaFoldDB" id="A0A1F7X819"/>
<gene>
    <name evidence="1" type="ORF">A2Z22_03675</name>
</gene>
<evidence type="ECO:0000313" key="2">
    <source>
        <dbReference type="Proteomes" id="UP000177053"/>
    </source>
</evidence>
<sequence>MSFQTNDVKFYIYIELIFGAILSKRRWGATPDPGEAPPLAEFNIQMMLSLASFLSIKPFQVLTYPISYLYT</sequence>
<reference evidence="1 2" key="1">
    <citation type="journal article" date="2016" name="Nat. Commun.">
        <title>Thousands of microbial genomes shed light on interconnected biogeochemical processes in an aquifer system.</title>
        <authorList>
            <person name="Anantharaman K."/>
            <person name="Brown C.T."/>
            <person name="Hug L.A."/>
            <person name="Sharon I."/>
            <person name="Castelle C.J."/>
            <person name="Probst A.J."/>
            <person name="Thomas B.C."/>
            <person name="Singh A."/>
            <person name="Wilkins M.J."/>
            <person name="Karaoz U."/>
            <person name="Brodie E.L."/>
            <person name="Williams K.H."/>
            <person name="Hubbard S.S."/>
            <person name="Banfield J.F."/>
        </authorList>
    </citation>
    <scope>NUCLEOTIDE SEQUENCE [LARGE SCALE GENOMIC DNA]</scope>
</reference>
<dbReference type="EMBL" id="MGFS01000026">
    <property type="protein sequence ID" value="OGM11063.1"/>
    <property type="molecule type" value="Genomic_DNA"/>
</dbReference>
<organism evidence="1 2">
    <name type="scientific">Candidatus Woesebacteria bacterium RBG_16_34_12</name>
    <dbReference type="NCBI Taxonomy" id="1802480"/>
    <lineage>
        <taxon>Bacteria</taxon>
        <taxon>Candidatus Woeseibacteriota</taxon>
    </lineage>
</organism>
<evidence type="ECO:0000313" key="1">
    <source>
        <dbReference type="EMBL" id="OGM11063.1"/>
    </source>
</evidence>
<protein>
    <submittedName>
        <fullName evidence="1">Uncharacterized protein</fullName>
    </submittedName>
</protein>